<gene>
    <name evidence="2" type="ORF">FHU29_003791</name>
</gene>
<feature type="transmembrane region" description="Helical" evidence="1">
    <location>
        <begin position="91"/>
        <end position="112"/>
    </location>
</feature>
<keyword evidence="3" id="KW-1185">Reference proteome</keyword>
<reference evidence="2 3" key="1">
    <citation type="submission" date="2020-08" db="EMBL/GenBank/DDBJ databases">
        <title>Sequencing the genomes of 1000 actinobacteria strains.</title>
        <authorList>
            <person name="Klenk H.-P."/>
        </authorList>
    </citation>
    <scope>NUCLEOTIDE SEQUENCE [LARGE SCALE GENOMIC DNA]</scope>
    <source>
        <strain evidence="2 3">DSM 45258</strain>
    </source>
</reference>
<evidence type="ECO:0000313" key="2">
    <source>
        <dbReference type="EMBL" id="MBB3039322.1"/>
    </source>
</evidence>
<evidence type="ECO:0008006" key="4">
    <source>
        <dbReference type="Google" id="ProtNLM"/>
    </source>
</evidence>
<sequence>MPDPESTRGGPRPQRERVVLSHRAGARPVRTRIELEEQTRVGEVLVAGLMRTQLGLALRLALLVIISVGVLPLAFWLVPGLAAATVGGVQLAWLLLGAAIYPLLAGVGWVYVRQAERNEQQFSELVED</sequence>
<accession>A0A839RQR3</accession>
<name>A0A839RQR3_9ACTN</name>
<dbReference type="AlphaFoldDB" id="A0A839RQR3"/>
<comment type="caution">
    <text evidence="2">The sequence shown here is derived from an EMBL/GenBank/DDBJ whole genome shotgun (WGS) entry which is preliminary data.</text>
</comment>
<keyword evidence="1" id="KW-0472">Membrane</keyword>
<dbReference type="EMBL" id="JACHWS010000003">
    <property type="protein sequence ID" value="MBB3039322.1"/>
    <property type="molecule type" value="Genomic_DNA"/>
</dbReference>
<protein>
    <recommendedName>
        <fullName evidence="4">DUF485 domain-containing protein</fullName>
    </recommendedName>
</protein>
<dbReference type="Proteomes" id="UP000567922">
    <property type="component" value="Unassembled WGS sequence"/>
</dbReference>
<evidence type="ECO:0000313" key="3">
    <source>
        <dbReference type="Proteomes" id="UP000567922"/>
    </source>
</evidence>
<dbReference type="OrthoDB" id="5186135at2"/>
<feature type="transmembrane region" description="Helical" evidence="1">
    <location>
        <begin position="60"/>
        <end position="79"/>
    </location>
</feature>
<proteinExistence type="predicted"/>
<evidence type="ECO:0000256" key="1">
    <source>
        <dbReference type="SAM" id="Phobius"/>
    </source>
</evidence>
<keyword evidence="1" id="KW-1133">Transmembrane helix</keyword>
<dbReference type="RefSeq" id="WP_064441858.1">
    <property type="nucleotide sequence ID" value="NZ_BDDI01000016.1"/>
</dbReference>
<organism evidence="2 3">
    <name type="scientific">Hoyosella altamirensis</name>
    <dbReference type="NCBI Taxonomy" id="616997"/>
    <lineage>
        <taxon>Bacteria</taxon>
        <taxon>Bacillati</taxon>
        <taxon>Actinomycetota</taxon>
        <taxon>Actinomycetes</taxon>
        <taxon>Mycobacteriales</taxon>
        <taxon>Hoyosellaceae</taxon>
        <taxon>Hoyosella</taxon>
    </lineage>
</organism>
<keyword evidence="1" id="KW-0812">Transmembrane</keyword>